<comment type="caution">
    <text evidence="2">The sequence shown here is derived from an EMBL/GenBank/DDBJ whole genome shotgun (WGS) entry which is preliminary data.</text>
</comment>
<keyword evidence="3" id="KW-1185">Reference proteome</keyword>
<evidence type="ECO:0008006" key="4">
    <source>
        <dbReference type="Google" id="ProtNLM"/>
    </source>
</evidence>
<name>A0A1L9BB51_9BACT</name>
<reference evidence="2 3" key="2">
    <citation type="submission" date="2016-12" db="EMBL/GenBank/DDBJ databases">
        <title>Draft Genome Sequence of Cystobacter ferrugineus Strain Cbfe23.</title>
        <authorList>
            <person name="Akbar S."/>
            <person name="Dowd S.E."/>
            <person name="Stevens D.C."/>
        </authorList>
    </citation>
    <scope>NUCLEOTIDE SEQUENCE [LARGE SCALE GENOMIC DNA]</scope>
    <source>
        <strain evidence="2 3">Cbfe23</strain>
    </source>
</reference>
<organism evidence="2 3">
    <name type="scientific">Cystobacter ferrugineus</name>
    <dbReference type="NCBI Taxonomy" id="83449"/>
    <lineage>
        <taxon>Bacteria</taxon>
        <taxon>Pseudomonadati</taxon>
        <taxon>Myxococcota</taxon>
        <taxon>Myxococcia</taxon>
        <taxon>Myxococcales</taxon>
        <taxon>Cystobacterineae</taxon>
        <taxon>Archangiaceae</taxon>
        <taxon>Cystobacter</taxon>
    </lineage>
</organism>
<gene>
    <name evidence="2" type="ORF">BON30_18550</name>
</gene>
<dbReference type="AlphaFoldDB" id="A0A1L9BB51"/>
<evidence type="ECO:0000313" key="2">
    <source>
        <dbReference type="EMBL" id="OJH39497.1"/>
    </source>
</evidence>
<feature type="signal peptide" evidence="1">
    <location>
        <begin position="1"/>
        <end position="19"/>
    </location>
</feature>
<reference evidence="3" key="1">
    <citation type="submission" date="2016-11" db="EMBL/GenBank/DDBJ databases">
        <authorList>
            <person name="Shukria A."/>
            <person name="Stevens D.C."/>
        </authorList>
    </citation>
    <scope>NUCLEOTIDE SEQUENCE [LARGE SCALE GENOMIC DNA]</scope>
    <source>
        <strain evidence="3">Cbfe23</strain>
    </source>
</reference>
<keyword evidence="1" id="KW-0732">Signal</keyword>
<dbReference type="OrthoDB" id="5383098at2"/>
<dbReference type="STRING" id="83449.BON30_18550"/>
<sequence>MLRLLLVLALINGLVPAFGEALELVADYAASGHVAHLEPFQAGQQSSDEHGCGPTEHHCRCCASQSLLPTVMPGLVLLDVRESPRTPFIHEAVAERPGVRLLRPPIRA</sequence>
<dbReference type="Proteomes" id="UP000182229">
    <property type="component" value="Unassembled WGS sequence"/>
</dbReference>
<dbReference type="RefSeq" id="WP_071899671.1">
    <property type="nucleotide sequence ID" value="NZ_MPIN01000004.1"/>
</dbReference>
<proteinExistence type="predicted"/>
<feature type="chain" id="PRO_5013199797" description="DUF2946 domain-containing protein" evidence="1">
    <location>
        <begin position="20"/>
        <end position="108"/>
    </location>
</feature>
<evidence type="ECO:0000256" key="1">
    <source>
        <dbReference type="SAM" id="SignalP"/>
    </source>
</evidence>
<accession>A0A1L9BB51</accession>
<evidence type="ECO:0000313" key="3">
    <source>
        <dbReference type="Proteomes" id="UP000182229"/>
    </source>
</evidence>
<protein>
    <recommendedName>
        <fullName evidence="4">DUF2946 domain-containing protein</fullName>
    </recommendedName>
</protein>
<dbReference type="EMBL" id="MPIN01000004">
    <property type="protein sequence ID" value="OJH39497.1"/>
    <property type="molecule type" value="Genomic_DNA"/>
</dbReference>